<dbReference type="EMBL" id="CP032509">
    <property type="protein sequence ID" value="AZN72943.1"/>
    <property type="molecule type" value="Genomic_DNA"/>
</dbReference>
<evidence type="ECO:0000313" key="2">
    <source>
        <dbReference type="Proteomes" id="UP000268192"/>
    </source>
</evidence>
<dbReference type="Proteomes" id="UP000268192">
    <property type="component" value="Chromosome"/>
</dbReference>
<evidence type="ECO:0000313" key="1">
    <source>
        <dbReference type="EMBL" id="AZN72943.1"/>
    </source>
</evidence>
<dbReference type="AlphaFoldDB" id="A0A3Q8XQG3"/>
<protein>
    <submittedName>
        <fullName evidence="1">DUF1003 domain-containing protein</fullName>
    </submittedName>
</protein>
<proteinExistence type="predicted"/>
<organism evidence="1 2">
    <name type="scientific">Georhizobium profundi</name>
    <dbReference type="NCBI Taxonomy" id="2341112"/>
    <lineage>
        <taxon>Bacteria</taxon>
        <taxon>Pseudomonadati</taxon>
        <taxon>Pseudomonadota</taxon>
        <taxon>Alphaproteobacteria</taxon>
        <taxon>Hyphomicrobiales</taxon>
        <taxon>Rhizobiaceae</taxon>
        <taxon>Georhizobium</taxon>
    </lineage>
</organism>
<dbReference type="KEGG" id="abaw:D5400_18135"/>
<sequence length="56" mass="6205">MAELSDRRAKLDLQTDLLAEHEITKLISMTAAIAQKLNVETPAEQAPFSTDRYSAT</sequence>
<accession>A0A3Q8XQG3</accession>
<gene>
    <name evidence="1" type="ORF">D5400_18135</name>
</gene>
<name>A0A3Q8XQG3_9HYPH</name>
<reference evidence="1 2" key="1">
    <citation type="submission" date="2018-09" db="EMBL/GenBank/DDBJ databases">
        <title>Marinorhizobium profundi gen. nov., sp. nov., isolated from a deep-sea sediment sample from the New Britain Trench and proposal of Marinorhizobiaceae fam. nov. in the order Rhizobiales of the class Alphaproteobacteria.</title>
        <authorList>
            <person name="Cao J."/>
        </authorList>
    </citation>
    <scope>NUCLEOTIDE SEQUENCE [LARGE SCALE GENOMIC DNA]</scope>
    <source>
        <strain evidence="1 2">WS11</strain>
    </source>
</reference>
<keyword evidence="2" id="KW-1185">Reference proteome</keyword>